<proteinExistence type="predicted"/>
<reference evidence="1 2" key="1">
    <citation type="journal article" date="2023" name="Plants (Basel)">
        <title>Bridging the Gap: Combining Genomics and Transcriptomics Approaches to Understand Stylosanthes scabra, an Orphan Legume from the Brazilian Caatinga.</title>
        <authorList>
            <person name="Ferreira-Neto J.R.C."/>
            <person name="da Silva M.D."/>
            <person name="Binneck E."/>
            <person name="de Melo N.F."/>
            <person name="da Silva R.H."/>
            <person name="de Melo A.L.T.M."/>
            <person name="Pandolfi V."/>
            <person name="Bustamante F.O."/>
            <person name="Brasileiro-Vidal A.C."/>
            <person name="Benko-Iseppon A.M."/>
        </authorList>
    </citation>
    <scope>NUCLEOTIDE SEQUENCE [LARGE SCALE GENOMIC DNA]</scope>
    <source>
        <tissue evidence="1">Leaves</tissue>
    </source>
</reference>
<keyword evidence="2" id="KW-1185">Reference proteome</keyword>
<name>A0ABU6REF1_9FABA</name>
<accession>A0ABU6REF1</accession>
<gene>
    <name evidence="1" type="ORF">PIB30_039417</name>
</gene>
<evidence type="ECO:0000313" key="2">
    <source>
        <dbReference type="Proteomes" id="UP001341840"/>
    </source>
</evidence>
<organism evidence="1 2">
    <name type="scientific">Stylosanthes scabra</name>
    <dbReference type="NCBI Taxonomy" id="79078"/>
    <lineage>
        <taxon>Eukaryota</taxon>
        <taxon>Viridiplantae</taxon>
        <taxon>Streptophyta</taxon>
        <taxon>Embryophyta</taxon>
        <taxon>Tracheophyta</taxon>
        <taxon>Spermatophyta</taxon>
        <taxon>Magnoliopsida</taxon>
        <taxon>eudicotyledons</taxon>
        <taxon>Gunneridae</taxon>
        <taxon>Pentapetalae</taxon>
        <taxon>rosids</taxon>
        <taxon>fabids</taxon>
        <taxon>Fabales</taxon>
        <taxon>Fabaceae</taxon>
        <taxon>Papilionoideae</taxon>
        <taxon>50 kb inversion clade</taxon>
        <taxon>dalbergioids sensu lato</taxon>
        <taxon>Dalbergieae</taxon>
        <taxon>Pterocarpus clade</taxon>
        <taxon>Stylosanthes</taxon>
    </lineage>
</organism>
<protein>
    <submittedName>
        <fullName evidence="1">Uncharacterized protein</fullName>
    </submittedName>
</protein>
<sequence>MTRCHRCRLSSTMYPKPVTRVQGAHDSRLPKTPRTPVVVDAMLDLSFEYSVVFLGSCRSPPLTALPVDIPSQRVSTPVCTLTSKLFSLLINPRNTLSVETIWTSQQLVGSSSSLVEEAEVMPSKLSAESKFHQRQSWKKWRL</sequence>
<dbReference type="Proteomes" id="UP001341840">
    <property type="component" value="Unassembled WGS sequence"/>
</dbReference>
<evidence type="ECO:0000313" key="1">
    <source>
        <dbReference type="EMBL" id="MED6122402.1"/>
    </source>
</evidence>
<dbReference type="EMBL" id="JASCZI010030416">
    <property type="protein sequence ID" value="MED6122402.1"/>
    <property type="molecule type" value="Genomic_DNA"/>
</dbReference>
<comment type="caution">
    <text evidence="1">The sequence shown here is derived from an EMBL/GenBank/DDBJ whole genome shotgun (WGS) entry which is preliminary data.</text>
</comment>